<accession>A0A1M5A307</accession>
<keyword evidence="2" id="KW-0812">Transmembrane</keyword>
<dbReference type="Pfam" id="PF08479">
    <property type="entry name" value="POTRA_2"/>
    <property type="match status" value="1"/>
</dbReference>
<keyword evidence="1" id="KW-1134">Transmembrane beta strand</keyword>
<feature type="domain" description="Polypeptide-transport-associated ShlB-type" evidence="6">
    <location>
        <begin position="86"/>
        <end position="156"/>
    </location>
</feature>
<evidence type="ECO:0000313" key="7">
    <source>
        <dbReference type="EMBL" id="SHF24497.1"/>
    </source>
</evidence>
<organism evidence="7 8">
    <name type="scientific">Schwartzia succinivorans DSM 10502</name>
    <dbReference type="NCBI Taxonomy" id="1123243"/>
    <lineage>
        <taxon>Bacteria</taxon>
        <taxon>Bacillati</taxon>
        <taxon>Bacillota</taxon>
        <taxon>Negativicutes</taxon>
        <taxon>Selenomonadales</taxon>
        <taxon>Selenomonadaceae</taxon>
        <taxon>Schwartzia</taxon>
    </lineage>
</organism>
<evidence type="ECO:0000256" key="3">
    <source>
        <dbReference type="ARBA" id="ARBA00023237"/>
    </source>
</evidence>
<keyword evidence="3" id="KW-0998">Cell outer membrane</keyword>
<protein>
    <submittedName>
        <fullName evidence="7">Hemolysin activation/secretion protein</fullName>
    </submittedName>
</protein>
<dbReference type="GO" id="GO:0098046">
    <property type="term" value="C:type V protein secretion system complex"/>
    <property type="evidence" value="ECO:0007669"/>
    <property type="project" value="TreeGrafter"/>
</dbReference>
<dbReference type="GO" id="GO:0008320">
    <property type="term" value="F:protein transmembrane transporter activity"/>
    <property type="evidence" value="ECO:0007669"/>
    <property type="project" value="TreeGrafter"/>
</dbReference>
<proteinExistence type="predicted"/>
<dbReference type="Gene3D" id="3.10.20.310">
    <property type="entry name" value="membrane protein fhac"/>
    <property type="match status" value="1"/>
</dbReference>
<dbReference type="InterPro" id="IPR051544">
    <property type="entry name" value="TPS_OM_transporter"/>
</dbReference>
<feature type="domain" description="Haemolysin activator HlyB C-terminal" evidence="5">
    <location>
        <begin position="220"/>
        <end position="530"/>
    </location>
</feature>
<dbReference type="GO" id="GO:0046819">
    <property type="term" value="P:protein secretion by the type V secretion system"/>
    <property type="evidence" value="ECO:0007669"/>
    <property type="project" value="TreeGrafter"/>
</dbReference>
<evidence type="ECO:0000256" key="4">
    <source>
        <dbReference type="SAM" id="MobiDB-lite"/>
    </source>
</evidence>
<keyword evidence="8" id="KW-1185">Reference proteome</keyword>
<evidence type="ECO:0000259" key="6">
    <source>
        <dbReference type="Pfam" id="PF08479"/>
    </source>
</evidence>
<dbReference type="PANTHER" id="PTHR34597">
    <property type="entry name" value="SLR1661 PROTEIN"/>
    <property type="match status" value="1"/>
</dbReference>
<feature type="region of interest" description="Disordered" evidence="4">
    <location>
        <begin position="32"/>
        <end position="62"/>
    </location>
</feature>
<dbReference type="Gene3D" id="2.40.160.50">
    <property type="entry name" value="membrane protein fhac: a member of the omp85/tpsb transporter family"/>
    <property type="match status" value="1"/>
</dbReference>
<dbReference type="AlphaFoldDB" id="A0A1M5A307"/>
<gene>
    <name evidence="7" type="ORF">SAMN02745190_02176</name>
</gene>
<evidence type="ECO:0000259" key="5">
    <source>
        <dbReference type="Pfam" id="PF03865"/>
    </source>
</evidence>
<dbReference type="Proteomes" id="UP000184404">
    <property type="component" value="Unassembled WGS sequence"/>
</dbReference>
<dbReference type="GO" id="GO:0019867">
    <property type="term" value="C:outer membrane"/>
    <property type="evidence" value="ECO:0007669"/>
    <property type="project" value="InterPro"/>
</dbReference>
<dbReference type="STRING" id="1123243.SAMN02745190_02176"/>
<reference evidence="7 8" key="1">
    <citation type="submission" date="2016-11" db="EMBL/GenBank/DDBJ databases">
        <authorList>
            <person name="Jaros S."/>
            <person name="Januszkiewicz K."/>
            <person name="Wedrychowicz H."/>
        </authorList>
    </citation>
    <scope>NUCLEOTIDE SEQUENCE [LARGE SCALE GENOMIC DNA]</scope>
    <source>
        <strain evidence="7 8">DSM 10502</strain>
    </source>
</reference>
<evidence type="ECO:0000256" key="1">
    <source>
        <dbReference type="ARBA" id="ARBA00022452"/>
    </source>
</evidence>
<name>A0A1M5A307_9FIRM</name>
<dbReference type="InterPro" id="IPR005565">
    <property type="entry name" value="Hemolysn_activator_HlyB_C"/>
</dbReference>
<keyword evidence="1" id="KW-0472">Membrane</keyword>
<feature type="compositionally biased region" description="Basic and acidic residues" evidence="4">
    <location>
        <begin position="49"/>
        <end position="62"/>
    </location>
</feature>
<dbReference type="Pfam" id="PF03865">
    <property type="entry name" value="ShlB"/>
    <property type="match status" value="1"/>
</dbReference>
<dbReference type="InterPro" id="IPR013686">
    <property type="entry name" value="Polypept-transport_assoc_ShlB"/>
</dbReference>
<sequence>MLMKNNRYLEALVIGAVMSGVMGVSTPTGLAAPELPDVDRPTAGSSYTELRDKEEIRPSSREVDIELPEEERPEFNAPDTLKVQANGFTVTGQDIFREDELLKLLEDKKGKLLTFKELQEGADRLTKHFRDKGYLTARVYLPVQKITGGIVEYTVTVGRLGEIKIVNNTSIHDNVLKRESRALKRGDYIRKEKLERAVWLMSDLAGADAKATLSKGSEDGTVDLVVELNPHTGKQGSLTFDNYGNRYTGYKEAIFSYNLLNPFHEGDQLAITASTTGKGLFNGGANYSVPALTDGLRLSAGYNVLRYELGKEYDSLGAYGTAHVLNIGFDYAINRSQRNNLYFGLHYEGNELDDVEKNSLLGHYADKHSDAAVLSIYGDEQDKYGVTSWRTEYKHGWLGFNNDMTRQIYERSGAFGTFKKLKLNIIRRQNLNNRLYALLSLRGQYAFDNLDSSEHISLGGIAGVRAYPQSEASGDMGYLTRAELRWMIPTGKQSQSFQTAVYFDHGGIWYERKNSHGENRRSLQGAGIGVIWSQRDEWFLRMDYAWRIGAEKATSDTHFGRGHFWIQGGIFF</sequence>
<dbReference type="EMBL" id="FQUG01000010">
    <property type="protein sequence ID" value="SHF24497.1"/>
    <property type="molecule type" value="Genomic_DNA"/>
</dbReference>
<dbReference type="PANTHER" id="PTHR34597:SF1">
    <property type="entry name" value="HEME_HEMOPEXIN TRANSPORTER PROTEIN HUXB"/>
    <property type="match status" value="1"/>
</dbReference>
<evidence type="ECO:0000256" key="2">
    <source>
        <dbReference type="ARBA" id="ARBA00022692"/>
    </source>
</evidence>
<evidence type="ECO:0000313" key="8">
    <source>
        <dbReference type="Proteomes" id="UP000184404"/>
    </source>
</evidence>